<evidence type="ECO:0000313" key="2">
    <source>
        <dbReference type="EMBL" id="EOB01107.1"/>
    </source>
</evidence>
<name>R0JV51_ANAPL</name>
<evidence type="ECO:0000313" key="3">
    <source>
        <dbReference type="Proteomes" id="UP000296049"/>
    </source>
</evidence>
<dbReference type="Proteomes" id="UP000296049">
    <property type="component" value="Unassembled WGS sequence"/>
</dbReference>
<proteinExistence type="predicted"/>
<accession>R0JV51</accession>
<reference evidence="3" key="1">
    <citation type="journal article" date="2013" name="Nat. Genet.">
        <title>The duck genome and transcriptome provide insight into an avian influenza virus reservoir species.</title>
        <authorList>
            <person name="Huang Y."/>
            <person name="Li Y."/>
            <person name="Burt D.W."/>
            <person name="Chen H."/>
            <person name="Zhang Y."/>
            <person name="Qian W."/>
            <person name="Kim H."/>
            <person name="Gan S."/>
            <person name="Zhao Y."/>
            <person name="Li J."/>
            <person name="Yi K."/>
            <person name="Feng H."/>
            <person name="Zhu P."/>
            <person name="Li B."/>
            <person name="Liu Q."/>
            <person name="Fairley S."/>
            <person name="Magor K.E."/>
            <person name="Du Z."/>
            <person name="Hu X."/>
            <person name="Goodman L."/>
            <person name="Tafer H."/>
            <person name="Vignal A."/>
            <person name="Lee T."/>
            <person name="Kim K.W."/>
            <person name="Sheng Z."/>
            <person name="An Y."/>
            <person name="Searle S."/>
            <person name="Herrero J."/>
            <person name="Groenen M.A."/>
            <person name="Crooijmans R.P."/>
            <person name="Faraut T."/>
            <person name="Cai Q."/>
            <person name="Webster R.G."/>
            <person name="Aldridge J.R."/>
            <person name="Warren W.C."/>
            <person name="Bartschat S."/>
            <person name="Kehr S."/>
            <person name="Marz M."/>
            <person name="Stadler P.F."/>
            <person name="Smith J."/>
            <person name="Kraus R.H."/>
            <person name="Zhao Y."/>
            <person name="Ren L."/>
            <person name="Fei J."/>
            <person name="Morisson M."/>
            <person name="Kaiser P."/>
            <person name="Griffin D.K."/>
            <person name="Rao M."/>
            <person name="Pitel F."/>
            <person name="Wang J."/>
            <person name="Li N."/>
        </authorList>
    </citation>
    <scope>NUCLEOTIDE SEQUENCE [LARGE SCALE GENOMIC DNA]</scope>
</reference>
<evidence type="ECO:0000256" key="1">
    <source>
        <dbReference type="SAM" id="MobiDB-lite"/>
    </source>
</evidence>
<feature type="region of interest" description="Disordered" evidence="1">
    <location>
        <begin position="1"/>
        <end position="53"/>
    </location>
</feature>
<organism evidence="2 3">
    <name type="scientific">Anas platyrhynchos</name>
    <name type="common">Mallard</name>
    <name type="synonym">Anas boschas</name>
    <dbReference type="NCBI Taxonomy" id="8839"/>
    <lineage>
        <taxon>Eukaryota</taxon>
        <taxon>Metazoa</taxon>
        <taxon>Chordata</taxon>
        <taxon>Craniata</taxon>
        <taxon>Vertebrata</taxon>
        <taxon>Euteleostomi</taxon>
        <taxon>Archelosauria</taxon>
        <taxon>Archosauria</taxon>
        <taxon>Dinosauria</taxon>
        <taxon>Saurischia</taxon>
        <taxon>Theropoda</taxon>
        <taxon>Coelurosauria</taxon>
        <taxon>Aves</taxon>
        <taxon>Neognathae</taxon>
        <taxon>Galloanserae</taxon>
        <taxon>Anseriformes</taxon>
        <taxon>Anatidae</taxon>
        <taxon>Anatinae</taxon>
        <taxon>Anas</taxon>
    </lineage>
</organism>
<protein>
    <submittedName>
        <fullName evidence="2">Uncharacterized protein</fullName>
    </submittedName>
</protein>
<sequence length="53" mass="5702">PARFPLRDAPSAAGDEEEIYDDVETVEPVKRDRSVPLPPTSRPPAYLRPGGGG</sequence>
<gene>
    <name evidence="2" type="ORF">Anapl_10083</name>
</gene>
<keyword evidence="3" id="KW-1185">Reference proteome</keyword>
<feature type="non-terminal residue" evidence="2">
    <location>
        <position position="53"/>
    </location>
</feature>
<feature type="non-terminal residue" evidence="2">
    <location>
        <position position="1"/>
    </location>
</feature>
<feature type="compositionally biased region" description="Acidic residues" evidence="1">
    <location>
        <begin position="14"/>
        <end position="25"/>
    </location>
</feature>
<dbReference type="EMBL" id="KB743134">
    <property type="protein sequence ID" value="EOB01107.1"/>
    <property type="molecule type" value="Genomic_DNA"/>
</dbReference>
<dbReference type="AlphaFoldDB" id="R0JV51"/>